<dbReference type="InterPro" id="IPR038725">
    <property type="entry name" value="YdaG_split_barrel_FMN-bd"/>
</dbReference>
<evidence type="ECO:0000259" key="1">
    <source>
        <dbReference type="Pfam" id="PF16242"/>
    </source>
</evidence>
<dbReference type="InterPro" id="IPR012349">
    <property type="entry name" value="Split_barrel_FMN-bd"/>
</dbReference>
<feature type="domain" description="General stress protein FMN-binding split barrel" evidence="1">
    <location>
        <begin position="14"/>
        <end position="158"/>
    </location>
</feature>
<dbReference type="SUPFAM" id="SSF50475">
    <property type="entry name" value="FMN-binding split barrel"/>
    <property type="match status" value="1"/>
</dbReference>
<dbReference type="PANTHER" id="PTHR34818">
    <property type="entry name" value="PROTEIN BLI-3"/>
    <property type="match status" value="1"/>
</dbReference>
<evidence type="ECO:0000313" key="2">
    <source>
        <dbReference type="EMBL" id="MBO0931716.1"/>
    </source>
</evidence>
<dbReference type="InterPro" id="IPR052917">
    <property type="entry name" value="Stress-Dev_Protein"/>
</dbReference>
<evidence type="ECO:0000313" key="3">
    <source>
        <dbReference type="Proteomes" id="UP000664795"/>
    </source>
</evidence>
<dbReference type="AlphaFoldDB" id="A0A939G7Y8"/>
<reference evidence="2 3" key="1">
    <citation type="submission" date="2021-03" db="EMBL/GenBank/DDBJ databases">
        <title>Fibrella sp. HMF5036 genome sequencing and assembly.</title>
        <authorList>
            <person name="Kang H."/>
            <person name="Kim H."/>
            <person name="Bae S."/>
            <person name="Joh K."/>
        </authorList>
    </citation>
    <scope>NUCLEOTIDE SEQUENCE [LARGE SCALE GENOMIC DNA]</scope>
    <source>
        <strain evidence="2 3">HMF5036</strain>
    </source>
</reference>
<dbReference type="Proteomes" id="UP000664795">
    <property type="component" value="Unassembled WGS sequence"/>
</dbReference>
<dbReference type="RefSeq" id="WP_207335682.1">
    <property type="nucleotide sequence ID" value="NZ_JAFMYU010000008.1"/>
</dbReference>
<name>A0A939G7Y8_9BACT</name>
<dbReference type="Pfam" id="PF16242">
    <property type="entry name" value="Pyrid_ox_like"/>
    <property type="match status" value="1"/>
</dbReference>
<dbReference type="EMBL" id="JAFMYU010000008">
    <property type="protein sequence ID" value="MBO0931716.1"/>
    <property type="molecule type" value="Genomic_DNA"/>
</dbReference>
<keyword evidence="3" id="KW-1185">Reference proteome</keyword>
<sequence length="172" mass="19407">MQAQTTAGLKAQELDLLRDKIKDVRITMMTTTEEDGDLHTRPMATHAIDDDGTMWFFTYDDSNKIKEIQHSSNVALGFADPGSELYVSVQGRAEVVKDQAKIDQLWDDFLKTWFPGGKDDPRITLLKVTPHGGEYWDRPGGKMLKLFEMAKGALTGQQDKTGRNEKFGDEPR</sequence>
<protein>
    <submittedName>
        <fullName evidence="2">Pyridoxamine 5'-phosphate oxidase family protein</fullName>
    </submittedName>
</protein>
<proteinExistence type="predicted"/>
<accession>A0A939G7Y8</accession>
<gene>
    <name evidence="2" type="ORF">J2I48_11965</name>
</gene>
<dbReference type="Gene3D" id="2.30.110.10">
    <property type="entry name" value="Electron Transport, Fmn-binding Protein, Chain A"/>
    <property type="match status" value="1"/>
</dbReference>
<organism evidence="2 3">
    <name type="scientific">Fibrella aquatilis</name>
    <dbReference type="NCBI Taxonomy" id="2817059"/>
    <lineage>
        <taxon>Bacteria</taxon>
        <taxon>Pseudomonadati</taxon>
        <taxon>Bacteroidota</taxon>
        <taxon>Cytophagia</taxon>
        <taxon>Cytophagales</taxon>
        <taxon>Spirosomataceae</taxon>
        <taxon>Fibrella</taxon>
    </lineage>
</organism>
<comment type="caution">
    <text evidence="2">The sequence shown here is derived from an EMBL/GenBank/DDBJ whole genome shotgun (WGS) entry which is preliminary data.</text>
</comment>
<dbReference type="PANTHER" id="PTHR34818:SF1">
    <property type="entry name" value="PROTEIN BLI-3"/>
    <property type="match status" value="1"/>
</dbReference>